<dbReference type="InterPro" id="IPR001173">
    <property type="entry name" value="Glyco_trans_2-like"/>
</dbReference>
<name>A0A419ENV1_9BACT</name>
<gene>
    <name evidence="2" type="ORF">C4532_19310</name>
</gene>
<dbReference type="Proteomes" id="UP000285961">
    <property type="component" value="Unassembled WGS sequence"/>
</dbReference>
<reference evidence="2 3" key="1">
    <citation type="journal article" date="2017" name="ISME J.">
        <title>Energy and carbon metabolisms in a deep terrestrial subsurface fluid microbial community.</title>
        <authorList>
            <person name="Momper L."/>
            <person name="Jungbluth S.P."/>
            <person name="Lee M.D."/>
            <person name="Amend J.P."/>
        </authorList>
    </citation>
    <scope>NUCLEOTIDE SEQUENCE [LARGE SCALE GENOMIC DNA]</scope>
    <source>
        <strain evidence="2">SURF_17</strain>
    </source>
</reference>
<comment type="caution">
    <text evidence="2">The sequence shown here is derived from an EMBL/GenBank/DDBJ whole genome shotgun (WGS) entry which is preliminary data.</text>
</comment>
<sequence length="259" mass="28492">MSLSHVAPAQSGWPLAKTGKLMNFSGKKILILVPAYNEADNIGRVLDEIIEHTGTLPHTFDILVVDDGSTDNTAEIVRAKGVEVISLPLNCGIGVALQTGFKFALESGHDILVRLDADGQHSPSSIGEILRPLMANEADLCIASRFINRQGYQASAVRRLGIAWFSFLISVFFRESVTDPTSGFQAMNRRLITLYSSQYASDYPEVEGLVNVLRNGLKVKEVSTVMKERQGGRSSIDWLQSVYYALKVTTVTFVSLLRR</sequence>
<dbReference type="AlphaFoldDB" id="A0A419ENV1"/>
<dbReference type="Pfam" id="PF00535">
    <property type="entry name" value="Glycos_transf_2"/>
    <property type="match status" value="1"/>
</dbReference>
<dbReference type="GO" id="GO:0016740">
    <property type="term" value="F:transferase activity"/>
    <property type="evidence" value="ECO:0007669"/>
    <property type="project" value="UniProtKB-KW"/>
</dbReference>
<dbReference type="PANTHER" id="PTHR48090:SF7">
    <property type="entry name" value="RFBJ PROTEIN"/>
    <property type="match status" value="1"/>
</dbReference>
<accession>A0A419ENV1</accession>
<dbReference type="Gene3D" id="3.90.550.10">
    <property type="entry name" value="Spore Coat Polysaccharide Biosynthesis Protein SpsA, Chain A"/>
    <property type="match status" value="1"/>
</dbReference>
<proteinExistence type="predicted"/>
<feature type="domain" description="Glycosyltransferase 2-like" evidence="1">
    <location>
        <begin position="31"/>
        <end position="191"/>
    </location>
</feature>
<protein>
    <submittedName>
        <fullName evidence="2">Glycosyltransferase family 2 protein</fullName>
    </submittedName>
</protein>
<dbReference type="CDD" id="cd04179">
    <property type="entry name" value="DPM_DPG-synthase_like"/>
    <property type="match status" value="1"/>
</dbReference>
<organism evidence="2 3">
    <name type="scientific">Candidatus Abyssobacteria bacterium SURF_17</name>
    <dbReference type="NCBI Taxonomy" id="2093361"/>
    <lineage>
        <taxon>Bacteria</taxon>
        <taxon>Pseudomonadati</taxon>
        <taxon>Candidatus Hydrogenedentota</taxon>
        <taxon>Candidatus Abyssobacteria</taxon>
    </lineage>
</organism>
<dbReference type="InterPro" id="IPR029044">
    <property type="entry name" value="Nucleotide-diphossugar_trans"/>
</dbReference>
<dbReference type="SUPFAM" id="SSF53448">
    <property type="entry name" value="Nucleotide-diphospho-sugar transferases"/>
    <property type="match status" value="1"/>
</dbReference>
<evidence type="ECO:0000313" key="2">
    <source>
        <dbReference type="EMBL" id="RJP64377.1"/>
    </source>
</evidence>
<dbReference type="EMBL" id="QZKI01000141">
    <property type="protein sequence ID" value="RJP64377.1"/>
    <property type="molecule type" value="Genomic_DNA"/>
</dbReference>
<dbReference type="InterPro" id="IPR050256">
    <property type="entry name" value="Glycosyltransferase_2"/>
</dbReference>
<evidence type="ECO:0000259" key="1">
    <source>
        <dbReference type="Pfam" id="PF00535"/>
    </source>
</evidence>
<dbReference type="PANTHER" id="PTHR48090">
    <property type="entry name" value="UNDECAPRENYL-PHOSPHATE 4-DEOXY-4-FORMAMIDO-L-ARABINOSE TRANSFERASE-RELATED"/>
    <property type="match status" value="1"/>
</dbReference>
<keyword evidence="2" id="KW-0808">Transferase</keyword>
<evidence type="ECO:0000313" key="3">
    <source>
        <dbReference type="Proteomes" id="UP000285961"/>
    </source>
</evidence>